<reference evidence="2 3" key="1">
    <citation type="submission" date="2021-08" db="EMBL/GenBank/DDBJ databases">
        <title>Draft Genome Sequence of Phanerochaete sordida strain YK-624.</title>
        <authorList>
            <person name="Mori T."/>
            <person name="Dohra H."/>
            <person name="Suzuki T."/>
            <person name="Kawagishi H."/>
            <person name="Hirai H."/>
        </authorList>
    </citation>
    <scope>NUCLEOTIDE SEQUENCE [LARGE SCALE GENOMIC DNA]</scope>
    <source>
        <strain evidence="2 3">YK-624</strain>
    </source>
</reference>
<dbReference type="InterPro" id="IPR027417">
    <property type="entry name" value="P-loop_NTPase"/>
</dbReference>
<gene>
    <name evidence="2" type="ORF">PsYK624_140990</name>
</gene>
<dbReference type="SUPFAM" id="SSF52540">
    <property type="entry name" value="P-loop containing nucleoside triphosphate hydrolases"/>
    <property type="match status" value="1"/>
</dbReference>
<evidence type="ECO:0000313" key="3">
    <source>
        <dbReference type="Proteomes" id="UP000703269"/>
    </source>
</evidence>
<accession>A0A9P3GM36</accession>
<name>A0A9P3GM36_9APHY</name>
<keyword evidence="3" id="KW-1185">Reference proteome</keyword>
<organism evidence="2 3">
    <name type="scientific">Phanerochaete sordida</name>
    <dbReference type="NCBI Taxonomy" id="48140"/>
    <lineage>
        <taxon>Eukaryota</taxon>
        <taxon>Fungi</taxon>
        <taxon>Dikarya</taxon>
        <taxon>Basidiomycota</taxon>
        <taxon>Agaricomycotina</taxon>
        <taxon>Agaricomycetes</taxon>
        <taxon>Polyporales</taxon>
        <taxon>Phanerochaetaceae</taxon>
        <taxon>Phanerochaete</taxon>
    </lineage>
</organism>
<dbReference type="AlphaFoldDB" id="A0A9P3GM36"/>
<dbReference type="Gene3D" id="3.40.50.300">
    <property type="entry name" value="P-loop containing nucleotide triphosphate hydrolases"/>
    <property type="match status" value="1"/>
</dbReference>
<evidence type="ECO:0000259" key="1">
    <source>
        <dbReference type="Pfam" id="PF13521"/>
    </source>
</evidence>
<comment type="caution">
    <text evidence="2">The sequence shown here is derived from an EMBL/GenBank/DDBJ whole genome shotgun (WGS) entry which is preliminary data.</text>
</comment>
<feature type="domain" description="NadR/Ttd14 AAA" evidence="1">
    <location>
        <begin position="17"/>
        <end position="188"/>
    </location>
</feature>
<dbReference type="Proteomes" id="UP000703269">
    <property type="component" value="Unassembled WGS sequence"/>
</dbReference>
<dbReference type="EMBL" id="BPQB01000078">
    <property type="protein sequence ID" value="GJE97877.1"/>
    <property type="molecule type" value="Genomic_DNA"/>
</dbReference>
<proteinExistence type="predicted"/>
<dbReference type="OrthoDB" id="6118920at2759"/>
<sequence>MSAECSMNLQPTRQRAVYIVGASSVGKTTLCNAIAESLQVDPAVWVKEVAREVMRTTTFSRETIDQVEMQHAIMTAQLAAEARARAAPPHHGPVLLLSDRSAVDPIVYAATSGADGAAKRQRLLHDPAFEATLAFYRDALFFLLQPVPAWLEDDGIRSLEDPWNYNAHLRATLTELGIPLIEIGEDVKDLDQRVDIVRKHLR</sequence>
<protein>
    <submittedName>
        <fullName evidence="2">AAA domain-containing protein</fullName>
    </submittedName>
</protein>
<dbReference type="Pfam" id="PF13521">
    <property type="entry name" value="AAA_28"/>
    <property type="match status" value="1"/>
</dbReference>
<evidence type="ECO:0000313" key="2">
    <source>
        <dbReference type="EMBL" id="GJE97877.1"/>
    </source>
</evidence>
<dbReference type="InterPro" id="IPR038727">
    <property type="entry name" value="NadR/Ttd14_AAA_dom"/>
</dbReference>